<evidence type="ECO:0000313" key="6">
    <source>
        <dbReference type="EMBL" id="UBZ25628.1"/>
    </source>
</evidence>
<feature type="compositionally biased region" description="Polar residues" evidence="4">
    <location>
        <begin position="57"/>
        <end position="66"/>
    </location>
</feature>
<evidence type="ECO:0000313" key="7">
    <source>
        <dbReference type="Proteomes" id="UP000830962"/>
    </source>
</evidence>
<dbReference type="InterPro" id="IPR001222">
    <property type="entry name" value="Znf_TFIIS"/>
</dbReference>
<dbReference type="GO" id="GO:0003676">
    <property type="term" value="F:nucleic acid binding"/>
    <property type="evidence" value="ECO:0007669"/>
    <property type="project" value="InterPro"/>
</dbReference>
<gene>
    <name evidence="6" type="ORF">CmNV_038</name>
</gene>
<evidence type="ECO:0000256" key="4">
    <source>
        <dbReference type="SAM" id="MobiDB-lite"/>
    </source>
</evidence>
<keyword evidence="3" id="KW-0862">Zinc</keyword>
<proteinExistence type="predicted"/>
<evidence type="ECO:0000256" key="1">
    <source>
        <dbReference type="ARBA" id="ARBA00022723"/>
    </source>
</evidence>
<dbReference type="EMBL" id="MZ311578">
    <property type="protein sequence ID" value="UBZ25628.1"/>
    <property type="molecule type" value="Genomic_DNA"/>
</dbReference>
<keyword evidence="2" id="KW-0863">Zinc-finger</keyword>
<organism evidence="6 7">
    <name type="scientific">Carcinus maenas nudivirus</name>
    <dbReference type="NCBI Taxonomy" id="2880837"/>
    <lineage>
        <taxon>Viruses</taxon>
        <taxon>Viruses incertae sedis</taxon>
        <taxon>Naldaviricetes</taxon>
        <taxon>Lefavirales</taxon>
        <taxon>Nudiviridae</taxon>
        <taxon>Gammanudivirus</taxon>
        <taxon>Gammanudivirus cameanadis</taxon>
    </lineage>
</organism>
<dbReference type="Proteomes" id="UP000830962">
    <property type="component" value="Segment"/>
</dbReference>
<accession>A0AAE8Y3F7</accession>
<feature type="region of interest" description="Disordered" evidence="4">
    <location>
        <begin position="1"/>
        <end position="70"/>
    </location>
</feature>
<dbReference type="GO" id="GO:0008270">
    <property type="term" value="F:zinc ion binding"/>
    <property type="evidence" value="ECO:0007669"/>
    <property type="project" value="UniProtKB-KW"/>
</dbReference>
<feature type="compositionally biased region" description="Acidic residues" evidence="4">
    <location>
        <begin position="12"/>
        <end position="21"/>
    </location>
</feature>
<evidence type="ECO:0000256" key="2">
    <source>
        <dbReference type="ARBA" id="ARBA00022771"/>
    </source>
</evidence>
<dbReference type="GO" id="GO:0006351">
    <property type="term" value="P:DNA-templated transcription"/>
    <property type="evidence" value="ECO:0007669"/>
    <property type="project" value="InterPro"/>
</dbReference>
<feature type="compositionally biased region" description="Basic and acidic residues" evidence="4">
    <location>
        <begin position="1"/>
        <end position="11"/>
    </location>
</feature>
<evidence type="ECO:0000259" key="5">
    <source>
        <dbReference type="Pfam" id="PF01096"/>
    </source>
</evidence>
<keyword evidence="7" id="KW-1185">Reference proteome</keyword>
<feature type="domain" description="TFIIS-type" evidence="5">
    <location>
        <begin position="149"/>
        <end position="167"/>
    </location>
</feature>
<feature type="compositionally biased region" description="Acidic residues" evidence="4">
    <location>
        <begin position="29"/>
        <end position="56"/>
    </location>
</feature>
<name>A0AAE8Y3F7_9VIRU</name>
<evidence type="ECO:0000256" key="3">
    <source>
        <dbReference type="ARBA" id="ARBA00022833"/>
    </source>
</evidence>
<keyword evidence="1" id="KW-0479">Metal-binding</keyword>
<sequence length="172" mass="19721">MDYDKYINSKEEEIEDDLFDDELLKKEPDEYDEDEDEDDEEDDDDEDSMDISDIDDNVSTSTTPKQKNSKKKEIISIDKLNVIHTPSESVGLNIELSDTMMIVAFTNIAISVPKIALSDVSTYLKPCPPIDSSAVYKCEHIYDKRNEKTRSGDEAFTVIYTCQKCHHVKYSN</sequence>
<protein>
    <submittedName>
        <fullName evidence="6">LEF-5</fullName>
    </submittedName>
</protein>
<dbReference type="Pfam" id="PF01096">
    <property type="entry name" value="Zn_ribbon_TFIIS"/>
    <property type="match status" value="1"/>
</dbReference>
<reference evidence="6" key="1">
    <citation type="journal article" date="2021" name="Viruses">
        <title>Identification and Full Characterisation of Two Novel Crustacean Infecting Members of the Family Nudiviridae Provides Support for Two Subfamilies.</title>
        <authorList>
            <person name="Bateman K.S."/>
            <person name="Kerr R."/>
            <person name="Stentiford G.D."/>
            <person name="Bean T.P."/>
            <person name="Hooper C."/>
            <person name="Van Eynde B."/>
            <person name="Delbare D."/>
            <person name="Bojko J."/>
            <person name="Christiaens O."/>
            <person name="Taning C.N.T."/>
            <person name="Smagghe G."/>
            <person name="van Oers M.M."/>
            <person name="van Aerle R."/>
        </authorList>
    </citation>
    <scope>NUCLEOTIDE SEQUENCE</scope>
    <source>
        <strain evidence="6">AN2</strain>
    </source>
</reference>